<organism evidence="1 2">
    <name type="scientific">Polaromonas naphthalenivorans (strain CJ2)</name>
    <dbReference type="NCBI Taxonomy" id="365044"/>
    <lineage>
        <taxon>Bacteria</taxon>
        <taxon>Pseudomonadati</taxon>
        <taxon>Pseudomonadota</taxon>
        <taxon>Betaproteobacteria</taxon>
        <taxon>Burkholderiales</taxon>
        <taxon>Comamonadaceae</taxon>
        <taxon>Polaromonas</taxon>
    </lineage>
</organism>
<evidence type="ECO:0000313" key="1">
    <source>
        <dbReference type="EMBL" id="ABM38602.1"/>
    </source>
</evidence>
<dbReference type="AlphaFoldDB" id="A1VSH4"/>
<protein>
    <submittedName>
        <fullName evidence="1">Uncharacterized protein</fullName>
    </submittedName>
</protein>
<name>A1VSH4_POLNA</name>
<keyword evidence="2" id="KW-1185">Reference proteome</keyword>
<dbReference type="RefSeq" id="WP_011802673.1">
    <property type="nucleotide sequence ID" value="NC_008781.1"/>
</dbReference>
<dbReference type="GO" id="GO:0016788">
    <property type="term" value="F:hydrolase activity, acting on ester bonds"/>
    <property type="evidence" value="ECO:0007669"/>
    <property type="project" value="UniProtKB-ARBA"/>
</dbReference>
<dbReference type="SUPFAM" id="SSF52266">
    <property type="entry name" value="SGNH hydrolase"/>
    <property type="match status" value="1"/>
</dbReference>
<dbReference type="KEGG" id="pna:Pnap_3304"/>
<accession>A1VSH4</accession>
<dbReference type="EMBL" id="CP000529">
    <property type="protein sequence ID" value="ABM38602.1"/>
    <property type="molecule type" value="Genomic_DNA"/>
</dbReference>
<dbReference type="InterPro" id="IPR036514">
    <property type="entry name" value="SGNH_hydro_sf"/>
</dbReference>
<reference evidence="2" key="1">
    <citation type="journal article" date="2009" name="Environ. Microbiol.">
        <title>The genome of Polaromonas naphthalenivorans strain CJ2, isolated from coal tar-contaminated sediment, reveals physiological and metabolic versatility and evolution through extensive horizontal gene transfer.</title>
        <authorList>
            <person name="Yagi J.M."/>
            <person name="Sims D."/>
            <person name="Brettin T."/>
            <person name="Bruce D."/>
            <person name="Madsen E.L."/>
        </authorList>
    </citation>
    <scope>NUCLEOTIDE SEQUENCE [LARGE SCALE GENOMIC DNA]</scope>
    <source>
        <strain evidence="2">CJ2</strain>
    </source>
</reference>
<proteinExistence type="predicted"/>
<dbReference type="HOGENOM" id="CLU_456239_0_0_4"/>
<gene>
    <name evidence="1" type="ordered locus">Pnap_3304</name>
</gene>
<dbReference type="Proteomes" id="UP000000644">
    <property type="component" value="Chromosome"/>
</dbReference>
<dbReference type="OrthoDB" id="8900424at2"/>
<evidence type="ECO:0000313" key="2">
    <source>
        <dbReference type="Proteomes" id="UP000000644"/>
    </source>
</evidence>
<dbReference type="eggNOG" id="COG2755">
    <property type="taxonomic scope" value="Bacteria"/>
</dbReference>
<dbReference type="Gene3D" id="3.40.50.1110">
    <property type="entry name" value="SGNH hydrolase"/>
    <property type="match status" value="1"/>
</dbReference>
<dbReference type="STRING" id="365044.Pnap_3304"/>
<sequence length="598" mass="62691">MSTNLNGKVAAWDSLVALAHQIVHGGPTESVETNGGPVRSFAKLIADKDEEINQRYDGAIEQTESSALSASTAATDALAARDISVAASLASTVALAAKDTTALGRTAAGMTDGMIFWVKPNATDGLTRFTCYQRTSSTTQTFVSSVLNASEFDSALNLTGYSPRSGYLFVVRDLLNRIGLALKVDGTLLAKLNLIAGNAITITRGLGGSYTVACSAIDTSYLYRSVAFGFKDAAGRFVGFLSNGEISAKMPARVESSFVTDGTVSAWIARDTAQHAALYTQDAAGVVRKLTAISAPSNVRLHLSKPVFYGTYRGETDFFWCNADGTGIYRATPYSWFSCWGDSLTEGAGASVLPTKTYPGQLSLLSGRMAINNGIAGQVSAQIAYRNCGLGGAWAFTGGEIPAAGSVVVTIAAVPAVLPFSPDPARSMRATAAGVPGTLTIAGGVYTFTRRVAGAAVAVPSPINIYPDTLRQDEATNIFWCGQNDGGASAKILPAVAAMVANLKTITKRFVVVGIFQHYDYATLVAQNAIVQAAYPNNYLDIYPILLAAYNPALPQDVADHAAGIVPSSLRADGVHLNDAGYALVALAIYNFLISKGW</sequence>